<proteinExistence type="inferred from homology"/>
<dbReference type="GO" id="GO:0005783">
    <property type="term" value="C:endoplasmic reticulum"/>
    <property type="evidence" value="ECO:0007669"/>
    <property type="project" value="TreeGrafter"/>
</dbReference>
<dbReference type="GO" id="GO:0000289">
    <property type="term" value="P:nuclear-transcribed mRNA poly(A) tail shortening"/>
    <property type="evidence" value="ECO:0007669"/>
    <property type="project" value="TreeGrafter"/>
</dbReference>
<dbReference type="GeneID" id="106153256"/>
<dbReference type="RefSeq" id="XP_013382568.1">
    <property type="nucleotide sequence ID" value="XM_013527114.2"/>
</dbReference>
<dbReference type="Proteomes" id="UP000085678">
    <property type="component" value="Unplaced"/>
</dbReference>
<dbReference type="InParanoid" id="A0A1S3H980"/>
<feature type="transmembrane region" description="Helical" evidence="2">
    <location>
        <begin position="514"/>
        <end position="532"/>
    </location>
</feature>
<dbReference type="GO" id="GO:0003723">
    <property type="term" value="F:RNA binding"/>
    <property type="evidence" value="ECO:0007669"/>
    <property type="project" value="TreeGrafter"/>
</dbReference>
<keyword evidence="2" id="KW-0812">Transmembrane</keyword>
<dbReference type="OrthoDB" id="414075at2759"/>
<dbReference type="InterPro" id="IPR036397">
    <property type="entry name" value="RNaseH_sf"/>
</dbReference>
<dbReference type="PANTHER" id="PTHR15092">
    <property type="entry name" value="POLY A -SPECIFIC RIBONUCLEASE/TARGET OF EGR1, MEMBER 1"/>
    <property type="match status" value="1"/>
</dbReference>
<evidence type="ECO:0000313" key="3">
    <source>
        <dbReference type="Proteomes" id="UP000085678"/>
    </source>
</evidence>
<dbReference type="Gene3D" id="3.30.70.330">
    <property type="match status" value="1"/>
</dbReference>
<reference evidence="4" key="1">
    <citation type="submission" date="2025-08" db="UniProtKB">
        <authorList>
            <consortium name="RefSeq"/>
        </authorList>
    </citation>
    <scope>IDENTIFICATION</scope>
    <source>
        <tissue evidence="4">Gonads</tissue>
    </source>
</reference>
<keyword evidence="2" id="KW-0472">Membrane</keyword>
<dbReference type="KEGG" id="lak:106153256"/>
<sequence>MCDVLRSNFEDEFPRIEEAINRAKFIAIDSEFTGLRINNKVRPSLFDDGAQRYGQLKSGVSQFQICQFGVSAFVKEENENKYTAYTFNFHIFPSSFGPIDPRFMCQVSSLEFLCTFNFDFNKFIYEGVPFLNRMQEQQLRSILRNQSLFDGQERDVDEDALQKACSEVAEWVVEAKDGDTKLINRPKRVADFILHEELLQRFDNIWPERQAQLNPVILVTKVPVGQRKKLEDMNENSQEYQEERMVNLLKGFSRVIDLISNSKKPLIGHNMLLDLMLIHDKFYLPLPDDYLTFKKNIHQLFPCIIDTKHFSSEIRKSVEDSGLLKSTSLGTLYEEMDSDLGKGIVLCQPAIHHAPGYRKYVDGTAYHEAGFDSFAAGYVFLRMCHMHSLYGLSSMQAAPLEFSHYMTKTKPFHNNINMIRAAIDHICLDGADPPSRRPQWLHVQSRTYKLKTVKLARLFSSHGSVDIKMLGERKALVAVANYRVAKDILKSFHNHEQIKVAKYNIWRHSPVVRGVMWTGLALSGGICLWALFSSQKKD</sequence>
<dbReference type="InterPro" id="IPR051181">
    <property type="entry name" value="CAF1_poly(A)_ribonucleases"/>
</dbReference>
<accession>A0A1S3H980</accession>
<gene>
    <name evidence="4" type="primary">LOC106153256</name>
</gene>
<evidence type="ECO:0000256" key="2">
    <source>
        <dbReference type="SAM" id="Phobius"/>
    </source>
</evidence>
<comment type="similarity">
    <text evidence="1">Belongs to the CAF1 family.</text>
</comment>
<dbReference type="STRING" id="7574.A0A1S3H980"/>
<dbReference type="PANTHER" id="PTHR15092:SF22">
    <property type="entry name" value="POLY(A)-SPECIFIC RIBONUCLEASE PNLDC1"/>
    <property type="match status" value="1"/>
</dbReference>
<evidence type="ECO:0000313" key="4">
    <source>
        <dbReference type="RefSeq" id="XP_013382568.1"/>
    </source>
</evidence>
<name>A0A1S3H980_LINAN</name>
<dbReference type="AlphaFoldDB" id="A0A1S3H980"/>
<evidence type="ECO:0000256" key="1">
    <source>
        <dbReference type="ARBA" id="ARBA00008372"/>
    </source>
</evidence>
<dbReference type="Pfam" id="PF04857">
    <property type="entry name" value="CAF1"/>
    <property type="match status" value="1"/>
</dbReference>
<dbReference type="Gene3D" id="3.30.420.10">
    <property type="entry name" value="Ribonuclease H-like superfamily/Ribonuclease H"/>
    <property type="match status" value="2"/>
</dbReference>
<keyword evidence="3" id="KW-1185">Reference proteome</keyword>
<dbReference type="SUPFAM" id="SSF53098">
    <property type="entry name" value="Ribonuclease H-like"/>
    <property type="match status" value="1"/>
</dbReference>
<dbReference type="GO" id="GO:1990431">
    <property type="term" value="P:priRNA 3'-end processing"/>
    <property type="evidence" value="ECO:0007669"/>
    <property type="project" value="TreeGrafter"/>
</dbReference>
<dbReference type="InterPro" id="IPR012677">
    <property type="entry name" value="Nucleotide-bd_a/b_plait_sf"/>
</dbReference>
<dbReference type="GO" id="GO:1990432">
    <property type="term" value="P:siRNA 3'-end processing"/>
    <property type="evidence" value="ECO:0007669"/>
    <property type="project" value="TreeGrafter"/>
</dbReference>
<keyword evidence="2" id="KW-1133">Transmembrane helix</keyword>
<dbReference type="GO" id="GO:0005634">
    <property type="term" value="C:nucleus"/>
    <property type="evidence" value="ECO:0007669"/>
    <property type="project" value="TreeGrafter"/>
</dbReference>
<dbReference type="InterPro" id="IPR012337">
    <property type="entry name" value="RNaseH-like_sf"/>
</dbReference>
<dbReference type="GO" id="GO:0000175">
    <property type="term" value="F:3'-5'-RNA exonuclease activity"/>
    <property type="evidence" value="ECO:0007669"/>
    <property type="project" value="TreeGrafter"/>
</dbReference>
<organism evidence="3 4">
    <name type="scientific">Lingula anatina</name>
    <name type="common">Brachiopod</name>
    <name type="synonym">Lingula unguis</name>
    <dbReference type="NCBI Taxonomy" id="7574"/>
    <lineage>
        <taxon>Eukaryota</taxon>
        <taxon>Metazoa</taxon>
        <taxon>Spiralia</taxon>
        <taxon>Lophotrochozoa</taxon>
        <taxon>Brachiopoda</taxon>
        <taxon>Linguliformea</taxon>
        <taxon>Lingulata</taxon>
        <taxon>Lingulida</taxon>
        <taxon>Linguloidea</taxon>
        <taxon>Lingulidae</taxon>
        <taxon>Lingula</taxon>
    </lineage>
</organism>
<protein>
    <submittedName>
        <fullName evidence="4">Pre-piRNA 3'-exonuclease trimmer</fullName>
    </submittedName>
</protein>
<dbReference type="InterPro" id="IPR006941">
    <property type="entry name" value="RNase_CAF1"/>
</dbReference>